<keyword evidence="2 4" id="KW-0238">DNA-binding</keyword>
<comment type="caution">
    <text evidence="4">The sequence shown here is derived from an EMBL/GenBank/DDBJ whole genome shotgun (WGS) entry which is preliminary data.</text>
</comment>
<reference evidence="4 5" key="1">
    <citation type="journal article" date="2016" name="Nat. Commun.">
        <title>Thousands of microbial genomes shed light on interconnected biogeochemical processes in an aquifer system.</title>
        <authorList>
            <person name="Anantharaman K."/>
            <person name="Brown C.T."/>
            <person name="Hug L.A."/>
            <person name="Sharon I."/>
            <person name="Castelle C.J."/>
            <person name="Probst A.J."/>
            <person name="Thomas B.C."/>
            <person name="Singh A."/>
            <person name="Wilkins M.J."/>
            <person name="Karaoz U."/>
            <person name="Brodie E.L."/>
            <person name="Williams K.H."/>
            <person name="Hubbard S.S."/>
            <person name="Banfield J.F."/>
        </authorList>
    </citation>
    <scope>NUCLEOTIDE SEQUENCE [LARGE SCALE GENOMIC DNA]</scope>
</reference>
<dbReference type="GO" id="GO:0030261">
    <property type="term" value="P:chromosome condensation"/>
    <property type="evidence" value="ECO:0007669"/>
    <property type="project" value="UniProtKB-KW"/>
</dbReference>
<evidence type="ECO:0000313" key="4">
    <source>
        <dbReference type="EMBL" id="OGZ44361.1"/>
    </source>
</evidence>
<dbReference type="SUPFAM" id="SSF47729">
    <property type="entry name" value="IHF-like DNA-binding proteins"/>
    <property type="match status" value="1"/>
</dbReference>
<dbReference type="GO" id="GO:0003677">
    <property type="term" value="F:DNA binding"/>
    <property type="evidence" value="ECO:0007669"/>
    <property type="project" value="UniProtKB-KW"/>
</dbReference>
<dbReference type="PRINTS" id="PR01727">
    <property type="entry name" value="DNABINDINGHU"/>
</dbReference>
<dbReference type="Proteomes" id="UP000177480">
    <property type="component" value="Unassembled WGS sequence"/>
</dbReference>
<evidence type="ECO:0000256" key="2">
    <source>
        <dbReference type="ARBA" id="ARBA00023125"/>
    </source>
</evidence>
<dbReference type="Gene3D" id="4.10.520.10">
    <property type="entry name" value="IHF-like DNA-binding proteins"/>
    <property type="match status" value="1"/>
</dbReference>
<proteinExistence type="inferred from homology"/>
<dbReference type="InterPro" id="IPR020816">
    <property type="entry name" value="Histone-like_DNA-bd_CS"/>
</dbReference>
<accession>A0A1G2G375</accession>
<dbReference type="PANTHER" id="PTHR33175">
    <property type="entry name" value="DNA-BINDING PROTEIN HU"/>
    <property type="match status" value="1"/>
</dbReference>
<dbReference type="AlphaFoldDB" id="A0A1G2G375"/>
<dbReference type="STRING" id="1802114.A2719_04865"/>
<dbReference type="InterPro" id="IPR010992">
    <property type="entry name" value="IHF-like_DNA-bd_dom_sf"/>
</dbReference>
<organism evidence="4 5">
    <name type="scientific">Candidatus Ryanbacteria bacterium RIFCSPHIGHO2_01_FULL_45_22</name>
    <dbReference type="NCBI Taxonomy" id="1802114"/>
    <lineage>
        <taxon>Bacteria</taxon>
        <taxon>Candidatus Ryaniibacteriota</taxon>
    </lineage>
</organism>
<dbReference type="GO" id="GO:0005829">
    <property type="term" value="C:cytosol"/>
    <property type="evidence" value="ECO:0007669"/>
    <property type="project" value="TreeGrafter"/>
</dbReference>
<evidence type="ECO:0000256" key="3">
    <source>
        <dbReference type="RuleBase" id="RU003939"/>
    </source>
</evidence>
<evidence type="ECO:0000313" key="5">
    <source>
        <dbReference type="Proteomes" id="UP000177480"/>
    </source>
</evidence>
<dbReference type="GO" id="GO:0030527">
    <property type="term" value="F:structural constituent of chromatin"/>
    <property type="evidence" value="ECO:0007669"/>
    <property type="project" value="InterPro"/>
</dbReference>
<evidence type="ECO:0000256" key="1">
    <source>
        <dbReference type="ARBA" id="ARBA00023067"/>
    </source>
</evidence>
<keyword evidence="1" id="KW-0226">DNA condensation</keyword>
<dbReference type="EMBL" id="MHNK01000004">
    <property type="protein sequence ID" value="OGZ44361.1"/>
    <property type="molecule type" value="Genomic_DNA"/>
</dbReference>
<dbReference type="PANTHER" id="PTHR33175:SF3">
    <property type="entry name" value="DNA-BINDING PROTEIN HU-BETA"/>
    <property type="match status" value="1"/>
</dbReference>
<dbReference type="CDD" id="cd13831">
    <property type="entry name" value="HU"/>
    <property type="match status" value="1"/>
</dbReference>
<comment type="similarity">
    <text evidence="3">Belongs to the bacterial histone-like protein family.</text>
</comment>
<dbReference type="SMART" id="SM00411">
    <property type="entry name" value="BHL"/>
    <property type="match status" value="1"/>
</dbReference>
<dbReference type="Pfam" id="PF00216">
    <property type="entry name" value="Bac_DNA_binding"/>
    <property type="match status" value="1"/>
</dbReference>
<protein>
    <submittedName>
        <fullName evidence="4">DNA-binding protein HU</fullName>
    </submittedName>
</protein>
<gene>
    <name evidence="4" type="ORF">A2719_04865</name>
</gene>
<dbReference type="PROSITE" id="PS00045">
    <property type="entry name" value="HISTONE_LIKE"/>
    <property type="match status" value="1"/>
</dbReference>
<dbReference type="InterPro" id="IPR000119">
    <property type="entry name" value="Hist_DNA-bd"/>
</dbReference>
<sequence length="90" mass="9432">MNKSDLADAVLNKIGGTKTAAQDAVDTVFDTIASSLKKGDEVSVAGFGTFLAKKRAAREARNPRTGEKVHVSATTVPKFRAGKGLKDAVK</sequence>
<name>A0A1G2G375_9BACT</name>